<feature type="domain" description="Response regulatory" evidence="6">
    <location>
        <begin position="528"/>
        <end position="643"/>
    </location>
</feature>
<dbReference type="CDD" id="cd17574">
    <property type="entry name" value="REC_OmpR"/>
    <property type="match status" value="1"/>
</dbReference>
<comment type="catalytic activity">
    <reaction evidence="1">
        <text>ATP + protein L-histidine = ADP + protein N-phospho-L-histidine.</text>
        <dbReference type="EC" id="2.7.13.3"/>
    </reaction>
</comment>
<dbReference type="GO" id="GO:0000155">
    <property type="term" value="F:phosphorelay sensor kinase activity"/>
    <property type="evidence" value="ECO:0007669"/>
    <property type="project" value="InterPro"/>
</dbReference>
<dbReference type="CDD" id="cd00082">
    <property type="entry name" value="HisKA"/>
    <property type="match status" value="1"/>
</dbReference>
<dbReference type="RefSeq" id="WP_093396969.1">
    <property type="nucleotide sequence ID" value="NZ_LT629736.1"/>
</dbReference>
<dbReference type="InterPro" id="IPR004358">
    <property type="entry name" value="Sig_transdc_His_kin-like_C"/>
</dbReference>
<dbReference type="SUPFAM" id="SSF55785">
    <property type="entry name" value="PYP-like sensor domain (PAS domain)"/>
    <property type="match status" value="1"/>
</dbReference>
<dbReference type="PRINTS" id="PR00344">
    <property type="entry name" value="BCTRLSENSOR"/>
</dbReference>
<proteinExistence type="predicted"/>
<dbReference type="InterPro" id="IPR001789">
    <property type="entry name" value="Sig_transdc_resp-reg_receiver"/>
</dbReference>
<dbReference type="SUPFAM" id="SSF47384">
    <property type="entry name" value="Homodimeric domain of signal transducing histidine kinase"/>
    <property type="match status" value="1"/>
</dbReference>
<dbReference type="SMART" id="SM00448">
    <property type="entry name" value="REC"/>
    <property type="match status" value="2"/>
</dbReference>
<dbReference type="InterPro" id="IPR003594">
    <property type="entry name" value="HATPase_dom"/>
</dbReference>
<feature type="domain" description="Response regulatory" evidence="6">
    <location>
        <begin position="5"/>
        <end position="122"/>
    </location>
</feature>
<organism evidence="7 8">
    <name type="scientific">Halopseudomonas xinjiangensis</name>
    <dbReference type="NCBI Taxonomy" id="487184"/>
    <lineage>
        <taxon>Bacteria</taxon>
        <taxon>Pseudomonadati</taxon>
        <taxon>Pseudomonadota</taxon>
        <taxon>Gammaproteobacteria</taxon>
        <taxon>Pseudomonadales</taxon>
        <taxon>Pseudomonadaceae</taxon>
        <taxon>Halopseudomonas</taxon>
    </lineage>
</organism>
<dbReference type="SMART" id="SM00388">
    <property type="entry name" value="HisKA"/>
    <property type="match status" value="1"/>
</dbReference>
<reference evidence="8" key="1">
    <citation type="submission" date="2016-10" db="EMBL/GenBank/DDBJ databases">
        <authorList>
            <person name="Varghese N."/>
            <person name="Submissions S."/>
        </authorList>
    </citation>
    <scope>NUCLEOTIDE SEQUENCE [LARGE SCALE GENOMIC DNA]</scope>
    <source>
        <strain evidence="8">NRRL B-51270</strain>
    </source>
</reference>
<dbReference type="Gene3D" id="1.10.287.130">
    <property type="match status" value="1"/>
</dbReference>
<dbReference type="InterPro" id="IPR003661">
    <property type="entry name" value="HisK_dim/P_dom"/>
</dbReference>
<dbReference type="Gene3D" id="3.40.50.2300">
    <property type="match status" value="2"/>
</dbReference>
<dbReference type="OrthoDB" id="6973808at2"/>
<dbReference type="SUPFAM" id="SSF52172">
    <property type="entry name" value="CheY-like"/>
    <property type="match status" value="2"/>
</dbReference>
<dbReference type="Gene3D" id="3.30.565.10">
    <property type="entry name" value="Histidine kinase-like ATPase, C-terminal domain"/>
    <property type="match status" value="1"/>
</dbReference>
<gene>
    <name evidence="7" type="ORF">SAMN05216421_3267</name>
</gene>
<accession>A0A1H1YTN5</accession>
<dbReference type="InterPro" id="IPR036097">
    <property type="entry name" value="HisK_dim/P_sf"/>
</dbReference>
<dbReference type="PANTHER" id="PTHR43065:SF42">
    <property type="entry name" value="TWO-COMPONENT SENSOR PPRA"/>
    <property type="match status" value="1"/>
</dbReference>
<dbReference type="SMART" id="SM00387">
    <property type="entry name" value="HATPase_c"/>
    <property type="match status" value="1"/>
</dbReference>
<keyword evidence="8" id="KW-1185">Reference proteome</keyword>
<sequence length="646" mass="70254">MSDKQLLIVDDNAATRYAMRRRLENHGFKVLEAGNGADGLALLAAEDIDALILDINLPDMSGFDIARLLRAESKTALLPIVHVSAASIESGDIITGLDSGADAYLIHPIDPEVLLATLRTLLRVRQTEAALQESEAHFREIFHNISAPIAVIGANFQVHEANRAFSRLITEARCGERLGDCFEAGQDDELETVRTRIRAGKRWTGTLKIRMHGSVRLTQWQVAPYRAPDIAMVFVEDVTIRHQKEISQREQLATANDLLAQEVKERVRTEAQLLQARKMDSLGKLTGGIAHDFNNLLTNIIMSLQLLSERIEQGRLENLRRYADGALASAQSGAALTHRLLAFARQQPLEARPVDINALLGSLEELLRRSIGKQVELSFDLAPGTAVAQADASQLEAAILNLVINARDALPGGGGIRISSAVIDSRDDPELPDGSYVEVSVHDNGIGIAADVIDKVFDPFFTTKPLGQGTGLGLSMLYGFAGQSGGIARIRSEVGEFTEVSLLLPAAELAEEVVPPPALNKTVVRSGHVLIVEDVLAVSAIIAERLTEVGYQCTQTDSVENALSLLNGDTPIDILLTDVGLPRMSGRELAEAARRCRPGLPVLFMTGYTEQARDRDSFVGEKMDILFKPFNVEELLSKFASLLPGR</sequence>
<dbReference type="InterPro" id="IPR000014">
    <property type="entry name" value="PAS"/>
</dbReference>
<dbReference type="STRING" id="487184.SAMN05216421_3267"/>
<evidence type="ECO:0000259" key="6">
    <source>
        <dbReference type="PROSITE" id="PS50110"/>
    </source>
</evidence>
<dbReference type="EC" id="2.7.13.3" evidence="2"/>
<name>A0A1H1YTN5_9GAMM</name>
<evidence type="ECO:0000313" key="8">
    <source>
        <dbReference type="Proteomes" id="UP000243207"/>
    </source>
</evidence>
<dbReference type="EMBL" id="LT629736">
    <property type="protein sequence ID" value="SDT24777.1"/>
    <property type="molecule type" value="Genomic_DNA"/>
</dbReference>
<dbReference type="InterPro" id="IPR005467">
    <property type="entry name" value="His_kinase_dom"/>
</dbReference>
<protein>
    <recommendedName>
        <fullName evidence="2">histidine kinase</fullName>
        <ecNumber evidence="2">2.7.13.3</ecNumber>
    </recommendedName>
</protein>
<dbReference type="Pfam" id="PF00512">
    <property type="entry name" value="HisKA"/>
    <property type="match status" value="1"/>
</dbReference>
<dbReference type="PROSITE" id="PS50109">
    <property type="entry name" value="HIS_KIN"/>
    <property type="match status" value="1"/>
</dbReference>
<dbReference type="AlphaFoldDB" id="A0A1H1YTN5"/>
<evidence type="ECO:0000256" key="2">
    <source>
        <dbReference type="ARBA" id="ARBA00012438"/>
    </source>
</evidence>
<dbReference type="SUPFAM" id="SSF55874">
    <property type="entry name" value="ATPase domain of HSP90 chaperone/DNA topoisomerase II/histidine kinase"/>
    <property type="match status" value="1"/>
</dbReference>
<dbReference type="PROSITE" id="PS50110">
    <property type="entry name" value="RESPONSE_REGULATORY"/>
    <property type="match status" value="2"/>
</dbReference>
<evidence type="ECO:0000313" key="7">
    <source>
        <dbReference type="EMBL" id="SDT24777.1"/>
    </source>
</evidence>
<evidence type="ECO:0000256" key="1">
    <source>
        <dbReference type="ARBA" id="ARBA00000085"/>
    </source>
</evidence>
<dbReference type="Pfam" id="PF00072">
    <property type="entry name" value="Response_reg"/>
    <property type="match status" value="2"/>
</dbReference>
<evidence type="ECO:0000256" key="4">
    <source>
        <dbReference type="PROSITE-ProRule" id="PRU00169"/>
    </source>
</evidence>
<dbReference type="Proteomes" id="UP000243207">
    <property type="component" value="Chromosome I"/>
</dbReference>
<dbReference type="Pfam" id="PF02518">
    <property type="entry name" value="HATPase_c"/>
    <property type="match status" value="1"/>
</dbReference>
<evidence type="ECO:0000259" key="5">
    <source>
        <dbReference type="PROSITE" id="PS50109"/>
    </source>
</evidence>
<dbReference type="InterPro" id="IPR035965">
    <property type="entry name" value="PAS-like_dom_sf"/>
</dbReference>
<dbReference type="Gene3D" id="6.10.250.690">
    <property type="match status" value="1"/>
</dbReference>
<dbReference type="InterPro" id="IPR036890">
    <property type="entry name" value="HATPase_C_sf"/>
</dbReference>
<feature type="modified residue" description="4-aspartylphosphate" evidence="4">
    <location>
        <position position="578"/>
    </location>
</feature>
<keyword evidence="3 4" id="KW-0597">Phosphoprotein</keyword>
<dbReference type="InterPro" id="IPR011006">
    <property type="entry name" value="CheY-like_superfamily"/>
</dbReference>
<dbReference type="NCBIfam" id="TIGR00229">
    <property type="entry name" value="sensory_box"/>
    <property type="match status" value="1"/>
</dbReference>
<feature type="domain" description="Histidine kinase" evidence="5">
    <location>
        <begin position="288"/>
        <end position="508"/>
    </location>
</feature>
<dbReference type="PANTHER" id="PTHR43065">
    <property type="entry name" value="SENSOR HISTIDINE KINASE"/>
    <property type="match status" value="1"/>
</dbReference>
<evidence type="ECO:0000256" key="3">
    <source>
        <dbReference type="ARBA" id="ARBA00022553"/>
    </source>
</evidence>
<feature type="modified residue" description="4-aspartylphosphate" evidence="4">
    <location>
        <position position="54"/>
    </location>
</feature>
<dbReference type="Gene3D" id="3.30.450.20">
    <property type="entry name" value="PAS domain"/>
    <property type="match status" value="1"/>
</dbReference>